<evidence type="ECO:0000256" key="7">
    <source>
        <dbReference type="ARBA" id="ARBA00022989"/>
    </source>
</evidence>
<feature type="domain" description="ABC transmembrane type-1" evidence="12">
    <location>
        <begin position="30"/>
        <end position="320"/>
    </location>
</feature>
<dbReference type="PROSITE" id="PS50893">
    <property type="entry name" value="ABC_TRANSPORTER_2"/>
    <property type="match status" value="1"/>
</dbReference>
<keyword evidence="6" id="KW-1278">Translocase</keyword>
<dbReference type="Gene3D" id="3.40.50.300">
    <property type="entry name" value="P-loop containing nucleotide triphosphate hydrolases"/>
    <property type="match status" value="1"/>
</dbReference>
<dbReference type="InterPro" id="IPR003593">
    <property type="entry name" value="AAA+_ATPase"/>
</dbReference>
<evidence type="ECO:0000259" key="11">
    <source>
        <dbReference type="PROSITE" id="PS50893"/>
    </source>
</evidence>
<dbReference type="InterPro" id="IPR036640">
    <property type="entry name" value="ABC1_TM_sf"/>
</dbReference>
<evidence type="ECO:0000256" key="8">
    <source>
        <dbReference type="ARBA" id="ARBA00023136"/>
    </source>
</evidence>
<comment type="similarity">
    <text evidence="9">Belongs to the ABC transporter superfamily. Siderophore-Fe(3+) uptake transporter (SIUT) (TC 3.A.1.21) family.</text>
</comment>
<reference evidence="13 14" key="1">
    <citation type="submission" date="2023-10" db="EMBL/GenBank/DDBJ databases">
        <title>Development of a sustainable strategy for remediation of hydrocarbon-contaminated territories based on the waste exchange concept.</title>
        <authorList>
            <person name="Krivoruchko A."/>
        </authorList>
    </citation>
    <scope>NUCLEOTIDE SEQUENCE [LARGE SCALE GENOMIC DNA]</scope>
    <source>
        <strain evidence="13 14">IEGM 60</strain>
    </source>
</reference>
<dbReference type="InterPro" id="IPR017871">
    <property type="entry name" value="ABC_transporter-like_CS"/>
</dbReference>
<dbReference type="EMBL" id="JAWLKA010000047">
    <property type="protein sequence ID" value="MDV6286822.1"/>
    <property type="molecule type" value="Genomic_DNA"/>
</dbReference>
<evidence type="ECO:0000256" key="6">
    <source>
        <dbReference type="ARBA" id="ARBA00022967"/>
    </source>
</evidence>
<comment type="subcellular location">
    <subcellularLocation>
        <location evidence="1">Cell inner membrane</location>
        <topology evidence="1">Multi-pass membrane protein</topology>
    </subcellularLocation>
</comment>
<dbReference type="CDD" id="cd07346">
    <property type="entry name" value="ABC_6TM_exporters"/>
    <property type="match status" value="1"/>
</dbReference>
<keyword evidence="14" id="KW-1185">Reference proteome</keyword>
<dbReference type="Pfam" id="PF00005">
    <property type="entry name" value="ABC_tran"/>
    <property type="match status" value="1"/>
</dbReference>
<evidence type="ECO:0000313" key="13">
    <source>
        <dbReference type="EMBL" id="MDV6286822.1"/>
    </source>
</evidence>
<feature type="transmembrane region" description="Helical" evidence="10">
    <location>
        <begin position="25"/>
        <end position="46"/>
    </location>
</feature>
<evidence type="ECO:0000256" key="3">
    <source>
        <dbReference type="ARBA" id="ARBA00022692"/>
    </source>
</evidence>
<name>A0ABU4CUN4_RHOJO</name>
<dbReference type="PANTHER" id="PTHR24221:SF654">
    <property type="entry name" value="ATP-BINDING CASSETTE SUB-FAMILY B MEMBER 6"/>
    <property type="match status" value="1"/>
</dbReference>
<evidence type="ECO:0000256" key="1">
    <source>
        <dbReference type="ARBA" id="ARBA00004429"/>
    </source>
</evidence>
<keyword evidence="4" id="KW-0547">Nucleotide-binding</keyword>
<dbReference type="InterPro" id="IPR011527">
    <property type="entry name" value="ABC1_TM_dom"/>
</dbReference>
<keyword evidence="3 10" id="KW-0812">Transmembrane</keyword>
<dbReference type="RefSeq" id="WP_317571804.1">
    <property type="nucleotide sequence ID" value="NZ_JAWLKA010000047.1"/>
</dbReference>
<feature type="domain" description="ABC transporter" evidence="11">
    <location>
        <begin position="354"/>
        <end position="588"/>
    </location>
</feature>
<evidence type="ECO:0000256" key="4">
    <source>
        <dbReference type="ARBA" id="ARBA00022741"/>
    </source>
</evidence>
<dbReference type="PANTHER" id="PTHR24221">
    <property type="entry name" value="ATP-BINDING CASSETTE SUB-FAMILY B"/>
    <property type="match status" value="1"/>
</dbReference>
<evidence type="ECO:0000256" key="9">
    <source>
        <dbReference type="ARBA" id="ARBA00023455"/>
    </source>
</evidence>
<evidence type="ECO:0000256" key="10">
    <source>
        <dbReference type="SAM" id="Phobius"/>
    </source>
</evidence>
<dbReference type="PROSITE" id="PS00211">
    <property type="entry name" value="ABC_TRANSPORTER_1"/>
    <property type="match status" value="1"/>
</dbReference>
<dbReference type="Gene3D" id="1.20.1560.10">
    <property type="entry name" value="ABC transporter type 1, transmembrane domain"/>
    <property type="match status" value="1"/>
</dbReference>
<gene>
    <name evidence="13" type="ORF">R3Q59_40820</name>
</gene>
<feature type="transmembrane region" description="Helical" evidence="10">
    <location>
        <begin position="169"/>
        <end position="188"/>
    </location>
</feature>
<keyword evidence="2" id="KW-0997">Cell inner membrane</keyword>
<evidence type="ECO:0000256" key="5">
    <source>
        <dbReference type="ARBA" id="ARBA00022840"/>
    </source>
</evidence>
<dbReference type="InterPro" id="IPR027417">
    <property type="entry name" value="P-loop_NTPase"/>
</dbReference>
<dbReference type="SMART" id="SM00382">
    <property type="entry name" value="AAA"/>
    <property type="match status" value="1"/>
</dbReference>
<keyword evidence="7 10" id="KW-1133">Transmembrane helix</keyword>
<evidence type="ECO:0000256" key="2">
    <source>
        <dbReference type="ARBA" id="ARBA00022519"/>
    </source>
</evidence>
<feature type="transmembrane region" description="Helical" evidence="10">
    <location>
        <begin position="283"/>
        <end position="305"/>
    </location>
</feature>
<keyword evidence="2" id="KW-1003">Cell membrane</keyword>
<dbReference type="PROSITE" id="PS50929">
    <property type="entry name" value="ABC_TM1F"/>
    <property type="match status" value="1"/>
</dbReference>
<dbReference type="Proteomes" id="UP001185737">
    <property type="component" value="Unassembled WGS sequence"/>
</dbReference>
<evidence type="ECO:0000313" key="14">
    <source>
        <dbReference type="Proteomes" id="UP001185737"/>
    </source>
</evidence>
<comment type="caution">
    <text evidence="13">The sequence shown here is derived from an EMBL/GenBank/DDBJ whole genome shotgun (WGS) entry which is preliminary data.</text>
</comment>
<feature type="transmembrane region" description="Helical" evidence="10">
    <location>
        <begin position="254"/>
        <end position="277"/>
    </location>
</feature>
<feature type="transmembrane region" description="Helical" evidence="10">
    <location>
        <begin position="67"/>
        <end position="91"/>
    </location>
</feature>
<accession>A0ABU4CUN4</accession>
<dbReference type="GO" id="GO:0005524">
    <property type="term" value="F:ATP binding"/>
    <property type="evidence" value="ECO:0007669"/>
    <property type="project" value="UniProtKB-KW"/>
</dbReference>
<dbReference type="InterPro" id="IPR039421">
    <property type="entry name" value="Type_1_exporter"/>
</dbReference>
<protein>
    <submittedName>
        <fullName evidence="13">ABC transporter ATP-binding protein</fullName>
    </submittedName>
</protein>
<dbReference type="SUPFAM" id="SSF52540">
    <property type="entry name" value="P-loop containing nucleoside triphosphate hydrolases"/>
    <property type="match status" value="1"/>
</dbReference>
<dbReference type="Pfam" id="PF00664">
    <property type="entry name" value="ABC_membrane"/>
    <property type="match status" value="1"/>
</dbReference>
<keyword evidence="5 13" id="KW-0067">ATP-binding</keyword>
<organism evidence="13 14">
    <name type="scientific">Rhodococcus jostii</name>
    <dbReference type="NCBI Taxonomy" id="132919"/>
    <lineage>
        <taxon>Bacteria</taxon>
        <taxon>Bacillati</taxon>
        <taxon>Actinomycetota</taxon>
        <taxon>Actinomycetes</taxon>
        <taxon>Mycobacteriales</taxon>
        <taxon>Nocardiaceae</taxon>
        <taxon>Rhodococcus</taxon>
    </lineage>
</organism>
<dbReference type="InterPro" id="IPR003439">
    <property type="entry name" value="ABC_transporter-like_ATP-bd"/>
</dbReference>
<evidence type="ECO:0000259" key="12">
    <source>
        <dbReference type="PROSITE" id="PS50929"/>
    </source>
</evidence>
<sequence>MTGPVGRIRAAGTAARAGFAHTPRVFAGAWLTALLAFAGAGGRIVVPLTVQYALDHALLENDGARDGHVLPVAVAIGAVAVTVAGVSSWLLNRRLVRTAETALAQLRERAFTHVFILAPGALDDRRRGSLVSRVTSDVDTVSQFTQAGGITLVTNLAQMVTAASVMLVYSWPLALLVIAVSVLAAVAMRLTQRVIAQRFGDVRTAIAALYDGISDMLHGVEVARSYGVTDRVHTRVDHLITGTERALLRTQRPLSVNMSLGEAASGLITTTVVLFGAAAGAGYVGWLDLTAGQLVAFLFLITFFVRPLQFSVSILGESQSAVAGLRRVLALLAEPSAVVPDDVGVPLPAGGIALRLRGVEFGYTEGTRALYPVDLTIAPHEHVAIVGETGSGKSTFAKLITRQLVPTRGVLEIAGVDSRRVTDTSLSRRIAIVPQEAFLFDRSVAENIALGRRGATRHDVEDVLDDLGLQGWADGLLDGLDTLAGSRGEALSAGERQLVALARTALIDPDLLVLDEATNGVDPATDVRVQRALAQLTKGRTTVTIAHRMITAESADTVGLFHEGRLVEHGPHDALVARGGRYAALYGAWVAMNSL</sequence>
<keyword evidence="8 10" id="KW-0472">Membrane</keyword>
<dbReference type="SUPFAM" id="SSF90123">
    <property type="entry name" value="ABC transporter transmembrane region"/>
    <property type="match status" value="1"/>
</dbReference>
<proteinExistence type="inferred from homology"/>